<dbReference type="Proteomes" id="UP000694557">
    <property type="component" value="Unassembled WGS sequence"/>
</dbReference>
<evidence type="ECO:0000313" key="3">
    <source>
        <dbReference type="Proteomes" id="UP000694557"/>
    </source>
</evidence>
<sequence length="136" mass="15540">CFSCASDSGREDTRPLSSDSYNIGCSRSKLLLSSKGCCCIWPQPHADYEEDTVDIFGFPWVPENSLVESTKLLFGLFRDGQSSSLHYEAEDLRQQRVLFLQYVKDLFLFKRSKDQHSVRLKDLPANIQRALLGQSR</sequence>
<reference evidence="2" key="1">
    <citation type="submission" date="2025-08" db="UniProtKB">
        <authorList>
            <consortium name="Ensembl"/>
        </authorList>
    </citation>
    <scope>IDENTIFICATION</scope>
</reference>
<organism evidence="2 3">
    <name type="scientific">Oncorhynchus kisutch</name>
    <name type="common">Coho salmon</name>
    <name type="synonym">Salmo kisutch</name>
    <dbReference type="NCBI Taxonomy" id="8019"/>
    <lineage>
        <taxon>Eukaryota</taxon>
        <taxon>Metazoa</taxon>
        <taxon>Chordata</taxon>
        <taxon>Craniata</taxon>
        <taxon>Vertebrata</taxon>
        <taxon>Euteleostomi</taxon>
        <taxon>Actinopterygii</taxon>
        <taxon>Neopterygii</taxon>
        <taxon>Teleostei</taxon>
        <taxon>Protacanthopterygii</taxon>
        <taxon>Salmoniformes</taxon>
        <taxon>Salmonidae</taxon>
        <taxon>Salmoninae</taxon>
        <taxon>Oncorhynchus</taxon>
    </lineage>
</organism>
<reference evidence="2" key="2">
    <citation type="submission" date="2025-09" db="UniProtKB">
        <authorList>
            <consortium name="Ensembl"/>
        </authorList>
    </citation>
    <scope>IDENTIFICATION</scope>
</reference>
<dbReference type="InterPro" id="IPR029425">
    <property type="entry name" value="MMS22L_N"/>
</dbReference>
<dbReference type="Ensembl" id="ENSOKIT00005020004.1">
    <property type="protein sequence ID" value="ENSOKIP00005018761.1"/>
    <property type="gene ID" value="ENSOKIG00005008317.1"/>
</dbReference>
<evidence type="ECO:0000259" key="1">
    <source>
        <dbReference type="Pfam" id="PF14910"/>
    </source>
</evidence>
<keyword evidence="3" id="KW-1185">Reference proteome</keyword>
<accession>A0A8C7DJV4</accession>
<proteinExistence type="predicted"/>
<dbReference type="GeneTree" id="ENSGT00940000170209"/>
<dbReference type="AlphaFoldDB" id="A0A8C7DJV4"/>
<feature type="domain" description="Protein MMS22-like N-terminal" evidence="1">
    <location>
        <begin position="1"/>
        <end position="111"/>
    </location>
</feature>
<evidence type="ECO:0000313" key="2">
    <source>
        <dbReference type="Ensembl" id="ENSOKIP00005018761.1"/>
    </source>
</evidence>
<name>A0A8C7DJV4_ONCKI</name>
<dbReference type="Pfam" id="PF14910">
    <property type="entry name" value="MMS22L_N"/>
    <property type="match status" value="1"/>
</dbReference>
<protein>
    <recommendedName>
        <fullName evidence="1">Protein MMS22-like N-terminal domain-containing protein</fullName>
    </recommendedName>
</protein>